<accession>A0ABN2U520</accession>
<reference evidence="1 2" key="1">
    <citation type="journal article" date="2019" name="Int. J. Syst. Evol. Microbiol.">
        <title>The Global Catalogue of Microorganisms (GCM) 10K type strain sequencing project: providing services to taxonomists for standard genome sequencing and annotation.</title>
        <authorList>
            <consortium name="The Broad Institute Genomics Platform"/>
            <consortium name="The Broad Institute Genome Sequencing Center for Infectious Disease"/>
            <person name="Wu L."/>
            <person name="Ma J."/>
        </authorList>
    </citation>
    <scope>NUCLEOTIDE SEQUENCE [LARGE SCALE GENOMIC DNA]</scope>
    <source>
        <strain evidence="1 2">JCM 15672</strain>
    </source>
</reference>
<name>A0ABN2U520_9MICO</name>
<keyword evidence="2" id="KW-1185">Reference proteome</keyword>
<dbReference type="Pfam" id="PF10604">
    <property type="entry name" value="Polyketide_cyc2"/>
    <property type="match status" value="1"/>
</dbReference>
<proteinExistence type="predicted"/>
<evidence type="ECO:0000313" key="1">
    <source>
        <dbReference type="EMBL" id="GAA2028596.1"/>
    </source>
</evidence>
<dbReference type="SUPFAM" id="SSF55961">
    <property type="entry name" value="Bet v1-like"/>
    <property type="match status" value="1"/>
</dbReference>
<dbReference type="RefSeq" id="WP_344369954.1">
    <property type="nucleotide sequence ID" value="NZ_BAAAPW010000001.1"/>
</dbReference>
<dbReference type="InterPro" id="IPR019587">
    <property type="entry name" value="Polyketide_cyclase/dehydratase"/>
</dbReference>
<protein>
    <submittedName>
        <fullName evidence="1">SRPBCC family protein</fullName>
    </submittedName>
</protein>
<gene>
    <name evidence="1" type="ORF">GCM10009819_10330</name>
</gene>
<sequence length="145" mass="16304">MGVDVVSEVVIDRAPRDVADYAADPANAPEWYANIDRVEWLTRPPVRVGSRVAFSARFLGRRLEYTYEVVEFDPGERLVMRTAEGPFPMETVYTWEAAGANATRMTLRNRGEPSGFARAARPLMTVAMRSANRKDLAALKARLER</sequence>
<comment type="caution">
    <text evidence="1">The sequence shown here is derived from an EMBL/GenBank/DDBJ whole genome shotgun (WGS) entry which is preliminary data.</text>
</comment>
<evidence type="ECO:0000313" key="2">
    <source>
        <dbReference type="Proteomes" id="UP001501196"/>
    </source>
</evidence>
<dbReference type="Gene3D" id="3.30.530.20">
    <property type="match status" value="1"/>
</dbReference>
<organism evidence="1 2">
    <name type="scientific">Agromyces tropicus</name>
    <dbReference type="NCBI Taxonomy" id="555371"/>
    <lineage>
        <taxon>Bacteria</taxon>
        <taxon>Bacillati</taxon>
        <taxon>Actinomycetota</taxon>
        <taxon>Actinomycetes</taxon>
        <taxon>Micrococcales</taxon>
        <taxon>Microbacteriaceae</taxon>
        <taxon>Agromyces</taxon>
    </lineage>
</organism>
<dbReference type="EMBL" id="BAAAPW010000001">
    <property type="protein sequence ID" value="GAA2028596.1"/>
    <property type="molecule type" value="Genomic_DNA"/>
</dbReference>
<dbReference type="Proteomes" id="UP001501196">
    <property type="component" value="Unassembled WGS sequence"/>
</dbReference>
<dbReference type="InterPro" id="IPR023393">
    <property type="entry name" value="START-like_dom_sf"/>
</dbReference>
<dbReference type="CDD" id="cd08865">
    <property type="entry name" value="SRPBCC_10"/>
    <property type="match status" value="1"/>
</dbReference>